<dbReference type="InterPro" id="IPR036163">
    <property type="entry name" value="HMA_dom_sf"/>
</dbReference>
<comment type="caution">
    <text evidence="2">The sequence shown here is derived from an EMBL/GenBank/DDBJ whole genome shotgun (WGS) entry which is preliminary data.</text>
</comment>
<reference evidence="2 3" key="1">
    <citation type="submission" date="2014-04" db="EMBL/GenBank/DDBJ databases">
        <title>Draft genome sequence of Hydrogenovibrio marinus MH-110, a model organism for aerobic H2 metabolism.</title>
        <authorList>
            <person name="Cha H.J."/>
            <person name="Jo B.H."/>
            <person name="Hwang B.H."/>
        </authorList>
    </citation>
    <scope>NUCLEOTIDE SEQUENCE [LARGE SCALE GENOMIC DNA]</scope>
    <source>
        <strain evidence="2 3">MH-110</strain>
    </source>
</reference>
<feature type="domain" description="HMA" evidence="1">
    <location>
        <begin position="1"/>
        <end position="66"/>
    </location>
</feature>
<dbReference type="PROSITE" id="PS50846">
    <property type="entry name" value="HMA_2"/>
    <property type="match status" value="1"/>
</dbReference>
<dbReference type="STRING" id="28885.EI16_05325"/>
<accession>A0A066ZQG9</accession>
<proteinExistence type="predicted"/>
<protein>
    <submittedName>
        <fullName evidence="2">Heavy metal transporter</fullName>
    </submittedName>
</protein>
<organism evidence="2 3">
    <name type="scientific">Hydrogenovibrio marinus</name>
    <dbReference type="NCBI Taxonomy" id="28885"/>
    <lineage>
        <taxon>Bacteria</taxon>
        <taxon>Pseudomonadati</taxon>
        <taxon>Pseudomonadota</taxon>
        <taxon>Gammaproteobacteria</taxon>
        <taxon>Thiotrichales</taxon>
        <taxon>Piscirickettsiaceae</taxon>
        <taxon>Hydrogenovibrio</taxon>
    </lineage>
</organism>
<gene>
    <name evidence="2" type="ORF">EI16_05325</name>
</gene>
<evidence type="ECO:0000313" key="3">
    <source>
        <dbReference type="Proteomes" id="UP000027341"/>
    </source>
</evidence>
<dbReference type="GO" id="GO:0046872">
    <property type="term" value="F:metal ion binding"/>
    <property type="evidence" value="ECO:0007669"/>
    <property type="project" value="InterPro"/>
</dbReference>
<dbReference type="Proteomes" id="UP000027341">
    <property type="component" value="Unassembled WGS sequence"/>
</dbReference>
<dbReference type="AlphaFoldDB" id="A0A066ZQG9"/>
<name>A0A066ZQG9_HYDMR</name>
<dbReference type="CDD" id="cd00371">
    <property type="entry name" value="HMA"/>
    <property type="match status" value="1"/>
</dbReference>
<evidence type="ECO:0000259" key="1">
    <source>
        <dbReference type="PROSITE" id="PS50846"/>
    </source>
</evidence>
<sequence length="94" mass="9862">MMYSLQVENIKCGGCANSITKKLLSLEGVADVQVDIENGEVRFEADNENQVEQVKAQLAGMGYPEAGTIQGMASVGAKAKSFISCAVGSMSDKA</sequence>
<dbReference type="InterPro" id="IPR006121">
    <property type="entry name" value="HMA_dom"/>
</dbReference>
<dbReference type="SUPFAM" id="SSF55008">
    <property type="entry name" value="HMA, heavy metal-associated domain"/>
    <property type="match status" value="1"/>
</dbReference>
<dbReference type="EMBL" id="JMIU01000001">
    <property type="protein sequence ID" value="KDN95717.1"/>
    <property type="molecule type" value="Genomic_DNA"/>
</dbReference>
<dbReference type="Pfam" id="PF00403">
    <property type="entry name" value="HMA"/>
    <property type="match status" value="1"/>
</dbReference>
<evidence type="ECO:0000313" key="2">
    <source>
        <dbReference type="EMBL" id="KDN95717.1"/>
    </source>
</evidence>
<keyword evidence="3" id="KW-1185">Reference proteome</keyword>
<dbReference type="Gene3D" id="3.30.70.100">
    <property type="match status" value="1"/>
</dbReference>